<dbReference type="InterPro" id="IPR001680">
    <property type="entry name" value="WD40_rpt"/>
</dbReference>
<dbReference type="SUPFAM" id="SSF50978">
    <property type="entry name" value="WD40 repeat-like"/>
    <property type="match status" value="1"/>
</dbReference>
<dbReference type="InterPro" id="IPR036322">
    <property type="entry name" value="WD40_repeat_dom_sf"/>
</dbReference>
<sequence>MESIEIIVGTYENMVLGFRTVQSVANNNCTLETSFTDDAHRGALRCLSVSSNGILASSSTDDSVRLHSLKRRKEIGGVFQHTGTVNCLTFYGKGYMFSASEDGTICMWKSKNWELLRTLKGHKAKVMTVGIHPTGKLGFSAGSDKSLLTWDLLTGKLAFQRKLQDVALSIFFTPSGDRYVLQFDRRIEICDIEDTKTVNVMTMDWRINCLVLVKQDFLVVGGEDRHVQVLNLTSGKTVLTLDSADQGQSDFHGRVKSVQVLEENENSALVFIGTAQGHIKAFKVDLTEGSEEAELVLSYDAGVRLTCMAVYRPGSDTQQKAETEGQEEKQLSRVKKAKRRSDDINNEEGEEESDTQEEESTAKVGQKSKSKPKQNGKPQMKTSGFESTAQPVKKQRLEKVQRTSETVMTKKKKLKGKKK</sequence>
<evidence type="ECO:0000256" key="3">
    <source>
        <dbReference type="SAM" id="MobiDB-lite"/>
    </source>
</evidence>
<name>A0ABM1A0F7_APLCA</name>
<feature type="region of interest" description="Disordered" evidence="3">
    <location>
        <begin position="316"/>
        <end position="419"/>
    </location>
</feature>
<dbReference type="InterPro" id="IPR015943">
    <property type="entry name" value="WD40/YVTN_repeat-like_dom_sf"/>
</dbReference>
<dbReference type="PANTHER" id="PTHR44675:SF1">
    <property type="entry name" value="P21-ACTIVATED PROTEIN KINASE-INTERACTING PROTEIN 1"/>
    <property type="match status" value="1"/>
</dbReference>
<accession>A0ABM1A0F7</accession>
<keyword evidence="4" id="KW-1185">Reference proteome</keyword>
<evidence type="ECO:0000256" key="2">
    <source>
        <dbReference type="PROSITE-ProRule" id="PRU00221"/>
    </source>
</evidence>
<dbReference type="Pfam" id="PF00400">
    <property type="entry name" value="WD40"/>
    <property type="match status" value="3"/>
</dbReference>
<feature type="compositionally biased region" description="Polar residues" evidence="3">
    <location>
        <begin position="376"/>
        <end position="390"/>
    </location>
</feature>
<feature type="repeat" description="WD" evidence="2">
    <location>
        <begin position="119"/>
        <end position="160"/>
    </location>
</feature>
<dbReference type="SMART" id="SM00320">
    <property type="entry name" value="WD40"/>
    <property type="match status" value="4"/>
</dbReference>
<dbReference type="PANTHER" id="PTHR44675">
    <property type="entry name" value="PAK1 INTERACTING PROTEIN 1"/>
    <property type="match status" value="1"/>
</dbReference>
<feature type="compositionally biased region" description="Acidic residues" evidence="3">
    <location>
        <begin position="344"/>
        <end position="359"/>
    </location>
</feature>
<protein>
    <submittedName>
        <fullName evidence="5">P21-activated protein kinase-interacting protein 1-like isoform X1</fullName>
    </submittedName>
</protein>
<organism evidence="4 5">
    <name type="scientific">Aplysia californica</name>
    <name type="common">California sea hare</name>
    <dbReference type="NCBI Taxonomy" id="6500"/>
    <lineage>
        <taxon>Eukaryota</taxon>
        <taxon>Metazoa</taxon>
        <taxon>Spiralia</taxon>
        <taxon>Lophotrochozoa</taxon>
        <taxon>Mollusca</taxon>
        <taxon>Gastropoda</taxon>
        <taxon>Heterobranchia</taxon>
        <taxon>Euthyneura</taxon>
        <taxon>Tectipleura</taxon>
        <taxon>Aplysiida</taxon>
        <taxon>Aplysioidea</taxon>
        <taxon>Aplysiidae</taxon>
        <taxon>Aplysia</taxon>
    </lineage>
</organism>
<gene>
    <name evidence="5" type="primary">LOC101849696</name>
</gene>
<proteinExistence type="predicted"/>
<reference evidence="5" key="1">
    <citation type="submission" date="2025-08" db="UniProtKB">
        <authorList>
            <consortium name="RefSeq"/>
        </authorList>
    </citation>
    <scope>IDENTIFICATION</scope>
</reference>
<dbReference type="Proteomes" id="UP000694888">
    <property type="component" value="Unplaced"/>
</dbReference>
<evidence type="ECO:0000256" key="1">
    <source>
        <dbReference type="ARBA" id="ARBA00045213"/>
    </source>
</evidence>
<feature type="compositionally biased region" description="Basic residues" evidence="3">
    <location>
        <begin position="409"/>
        <end position="419"/>
    </location>
</feature>
<dbReference type="PROSITE" id="PS50082">
    <property type="entry name" value="WD_REPEATS_2"/>
    <property type="match status" value="2"/>
</dbReference>
<dbReference type="GeneID" id="101849696"/>
<dbReference type="Gene3D" id="2.130.10.10">
    <property type="entry name" value="YVTN repeat-like/Quinoprotein amine dehydrogenase"/>
    <property type="match status" value="1"/>
</dbReference>
<comment type="function">
    <text evidence="1">Negatively regulates the PAK1 kinase. PAK1 is a member of the PAK kinase family, which has been shown to play a positive role in the regulation of signaling pathways involving MAPK8 and RELA. PAK1 exists as an inactive homodimer, which is activated by binding of small GTPases such as CDC42 to an N-terminal regulatory domain. PAK1IP1 also binds to the N-terminus of PAK1, and inhibits the specific activation of PAK1 by CDC42. May be involved in ribosomal large subunit assembly.</text>
</comment>
<feature type="repeat" description="WD" evidence="2">
    <location>
        <begin position="78"/>
        <end position="118"/>
    </location>
</feature>
<dbReference type="RefSeq" id="XP_012938306.1">
    <property type="nucleotide sequence ID" value="XM_013082852.2"/>
</dbReference>
<evidence type="ECO:0000313" key="4">
    <source>
        <dbReference type="Proteomes" id="UP000694888"/>
    </source>
</evidence>
<dbReference type="InterPro" id="IPR051959">
    <property type="entry name" value="PAK1-Kinase_Regulator"/>
</dbReference>
<evidence type="ECO:0000313" key="5">
    <source>
        <dbReference type="RefSeq" id="XP_012938306.1"/>
    </source>
</evidence>
<keyword evidence="2" id="KW-0853">WD repeat</keyword>
<dbReference type="PROSITE" id="PS50294">
    <property type="entry name" value="WD_REPEATS_REGION"/>
    <property type="match status" value="1"/>
</dbReference>
<feature type="compositionally biased region" description="Basic and acidic residues" evidence="3">
    <location>
        <begin position="319"/>
        <end position="331"/>
    </location>
</feature>